<proteinExistence type="predicted"/>
<gene>
    <name evidence="2" type="ORF">HJG63_011679</name>
</gene>
<feature type="region of interest" description="Disordered" evidence="1">
    <location>
        <begin position="36"/>
        <end position="138"/>
    </location>
</feature>
<feature type="compositionally biased region" description="Polar residues" evidence="1">
    <location>
        <begin position="52"/>
        <end position="61"/>
    </location>
</feature>
<name>A0A7J8GBA8_ROUAE</name>
<evidence type="ECO:0000313" key="3">
    <source>
        <dbReference type="Proteomes" id="UP000593571"/>
    </source>
</evidence>
<feature type="compositionally biased region" description="Polar residues" evidence="1">
    <location>
        <begin position="103"/>
        <end position="128"/>
    </location>
</feature>
<keyword evidence="3" id="KW-1185">Reference proteome</keyword>
<protein>
    <submittedName>
        <fullName evidence="2">Uncharacterized protein</fullName>
    </submittedName>
</protein>
<sequence length="138" mass="14757">MGVPLGQQLCFFHQIRGILKAGIVSPHHTECYPSTGITSPTIQTPPPATILKLSQSGSGRQKTAIPPPHASLSLAGPSQDPDMRKACLLFPLPSPGKNKLPLPSSTTTSQPHQRTWPKNQQGLSSSDQLPGRPWRGQA</sequence>
<organism evidence="2 3">
    <name type="scientific">Rousettus aegyptiacus</name>
    <name type="common">Egyptian fruit bat</name>
    <name type="synonym">Pteropus aegyptiacus</name>
    <dbReference type="NCBI Taxonomy" id="9407"/>
    <lineage>
        <taxon>Eukaryota</taxon>
        <taxon>Metazoa</taxon>
        <taxon>Chordata</taxon>
        <taxon>Craniata</taxon>
        <taxon>Vertebrata</taxon>
        <taxon>Euteleostomi</taxon>
        <taxon>Mammalia</taxon>
        <taxon>Eutheria</taxon>
        <taxon>Laurasiatheria</taxon>
        <taxon>Chiroptera</taxon>
        <taxon>Yinpterochiroptera</taxon>
        <taxon>Pteropodoidea</taxon>
        <taxon>Pteropodidae</taxon>
        <taxon>Rousettinae</taxon>
        <taxon>Rousettus</taxon>
    </lineage>
</organism>
<dbReference type="EMBL" id="JACASE010000006">
    <property type="protein sequence ID" value="KAF6457121.1"/>
    <property type="molecule type" value="Genomic_DNA"/>
</dbReference>
<reference evidence="2 3" key="1">
    <citation type="journal article" date="2020" name="Nature">
        <title>Six reference-quality genomes reveal evolution of bat adaptations.</title>
        <authorList>
            <person name="Jebb D."/>
            <person name="Huang Z."/>
            <person name="Pippel M."/>
            <person name="Hughes G.M."/>
            <person name="Lavrichenko K."/>
            <person name="Devanna P."/>
            <person name="Winkler S."/>
            <person name="Jermiin L.S."/>
            <person name="Skirmuntt E.C."/>
            <person name="Katzourakis A."/>
            <person name="Burkitt-Gray L."/>
            <person name="Ray D.A."/>
            <person name="Sullivan K.A.M."/>
            <person name="Roscito J.G."/>
            <person name="Kirilenko B.M."/>
            <person name="Davalos L.M."/>
            <person name="Corthals A.P."/>
            <person name="Power M.L."/>
            <person name="Jones G."/>
            <person name="Ransome R.D."/>
            <person name="Dechmann D.K.N."/>
            <person name="Locatelli A.G."/>
            <person name="Puechmaille S.J."/>
            <person name="Fedrigo O."/>
            <person name="Jarvis E.D."/>
            <person name="Hiller M."/>
            <person name="Vernes S.C."/>
            <person name="Myers E.W."/>
            <person name="Teeling E.C."/>
        </authorList>
    </citation>
    <scope>NUCLEOTIDE SEQUENCE [LARGE SCALE GENOMIC DNA]</scope>
    <source>
        <strain evidence="2">MRouAeg1</strain>
        <tissue evidence="2">Muscle</tissue>
    </source>
</reference>
<dbReference type="Proteomes" id="UP000593571">
    <property type="component" value="Unassembled WGS sequence"/>
</dbReference>
<dbReference type="AlphaFoldDB" id="A0A7J8GBA8"/>
<evidence type="ECO:0000256" key="1">
    <source>
        <dbReference type="SAM" id="MobiDB-lite"/>
    </source>
</evidence>
<comment type="caution">
    <text evidence="2">The sequence shown here is derived from an EMBL/GenBank/DDBJ whole genome shotgun (WGS) entry which is preliminary data.</text>
</comment>
<evidence type="ECO:0000313" key="2">
    <source>
        <dbReference type="EMBL" id="KAF6457121.1"/>
    </source>
</evidence>
<accession>A0A7J8GBA8</accession>